<comment type="caution">
    <text evidence="2">The sequence shown here is derived from an EMBL/GenBank/DDBJ whole genome shotgun (WGS) entry which is preliminary data.</text>
</comment>
<dbReference type="RefSeq" id="WP_209812229.1">
    <property type="nucleotide sequence ID" value="NZ_JAGGKT010000018.1"/>
</dbReference>
<dbReference type="EMBL" id="JAGGKT010000018">
    <property type="protein sequence ID" value="MBP1934223.1"/>
    <property type="molecule type" value="Genomic_DNA"/>
</dbReference>
<name>A0ABS4GVD3_9BACL</name>
<gene>
    <name evidence="2" type="ORF">J2Z37_004242</name>
</gene>
<reference evidence="2 3" key="1">
    <citation type="submission" date="2021-03" db="EMBL/GenBank/DDBJ databases">
        <title>Genomic Encyclopedia of Type Strains, Phase IV (KMG-IV): sequencing the most valuable type-strain genomes for metagenomic binning, comparative biology and taxonomic classification.</title>
        <authorList>
            <person name="Goeker M."/>
        </authorList>
    </citation>
    <scope>NUCLEOTIDE SEQUENCE [LARGE SCALE GENOMIC DNA]</scope>
    <source>
        <strain evidence="2 3">DSM 24738</strain>
    </source>
</reference>
<keyword evidence="3" id="KW-1185">Reference proteome</keyword>
<keyword evidence="1" id="KW-0472">Membrane</keyword>
<protein>
    <submittedName>
        <fullName evidence="2">Uncharacterized protein</fullName>
    </submittedName>
</protein>
<keyword evidence="1" id="KW-0812">Transmembrane</keyword>
<evidence type="ECO:0000313" key="3">
    <source>
        <dbReference type="Proteomes" id="UP001519343"/>
    </source>
</evidence>
<sequence length="58" mass="6521">MELLSLIIYAILVIVSVAAWVNTKIILEEIDTIKKHLGIQEKKTNDLLLSSNPSDENE</sequence>
<proteinExistence type="predicted"/>
<keyword evidence="1" id="KW-1133">Transmembrane helix</keyword>
<accession>A0ABS4GVD3</accession>
<feature type="transmembrane region" description="Helical" evidence="1">
    <location>
        <begin position="6"/>
        <end position="27"/>
    </location>
</feature>
<evidence type="ECO:0000256" key="1">
    <source>
        <dbReference type="SAM" id="Phobius"/>
    </source>
</evidence>
<dbReference type="Proteomes" id="UP001519343">
    <property type="component" value="Unassembled WGS sequence"/>
</dbReference>
<organism evidence="2 3">
    <name type="scientific">Ammoniphilus resinae</name>
    <dbReference type="NCBI Taxonomy" id="861532"/>
    <lineage>
        <taxon>Bacteria</taxon>
        <taxon>Bacillati</taxon>
        <taxon>Bacillota</taxon>
        <taxon>Bacilli</taxon>
        <taxon>Bacillales</taxon>
        <taxon>Paenibacillaceae</taxon>
        <taxon>Aneurinibacillus group</taxon>
        <taxon>Ammoniphilus</taxon>
    </lineage>
</organism>
<evidence type="ECO:0000313" key="2">
    <source>
        <dbReference type="EMBL" id="MBP1934223.1"/>
    </source>
</evidence>